<accession>A0A4Q7N7G4</accession>
<keyword evidence="5 7" id="KW-1133">Transmembrane helix</keyword>
<feature type="transmembrane region" description="Helical" evidence="7">
    <location>
        <begin position="279"/>
        <end position="302"/>
    </location>
</feature>
<evidence type="ECO:0000256" key="2">
    <source>
        <dbReference type="ARBA" id="ARBA00007977"/>
    </source>
</evidence>
<keyword evidence="4 7" id="KW-0812">Transmembrane</keyword>
<evidence type="ECO:0000256" key="4">
    <source>
        <dbReference type="ARBA" id="ARBA00022692"/>
    </source>
</evidence>
<comment type="similarity">
    <text evidence="2">Belongs to the UPF0324 family.</text>
</comment>
<evidence type="ECO:0000256" key="1">
    <source>
        <dbReference type="ARBA" id="ARBA00004651"/>
    </source>
</evidence>
<dbReference type="EMBL" id="SGXC01000003">
    <property type="protein sequence ID" value="RZS77982.1"/>
    <property type="molecule type" value="Genomic_DNA"/>
</dbReference>
<feature type="transmembrane region" description="Helical" evidence="7">
    <location>
        <begin position="53"/>
        <end position="72"/>
    </location>
</feature>
<dbReference type="NCBIfam" id="TIGR00698">
    <property type="entry name" value="YeiH family putative sulfate export transporter"/>
    <property type="match status" value="1"/>
</dbReference>
<proteinExistence type="inferred from homology"/>
<evidence type="ECO:0000256" key="5">
    <source>
        <dbReference type="ARBA" id="ARBA00022989"/>
    </source>
</evidence>
<evidence type="ECO:0000313" key="9">
    <source>
        <dbReference type="Proteomes" id="UP000292445"/>
    </source>
</evidence>
<organism evidence="8 9">
    <name type="scientific">Pigmentiphaga kullae</name>
    <dbReference type="NCBI Taxonomy" id="151784"/>
    <lineage>
        <taxon>Bacteria</taxon>
        <taxon>Pseudomonadati</taxon>
        <taxon>Pseudomonadota</taxon>
        <taxon>Betaproteobacteria</taxon>
        <taxon>Burkholderiales</taxon>
        <taxon>Alcaligenaceae</taxon>
        <taxon>Pigmentiphaga</taxon>
    </lineage>
</organism>
<evidence type="ECO:0000256" key="6">
    <source>
        <dbReference type="ARBA" id="ARBA00023136"/>
    </source>
</evidence>
<dbReference type="RefSeq" id="WP_130360407.1">
    <property type="nucleotide sequence ID" value="NZ_SGXC01000003.1"/>
</dbReference>
<sequence length="363" mass="37197">MPNSSATHVAAAGHPPRGKAGFFRQAAPGLLLASAIGVAAMGLAGWDFFASRGFSALTLAIVLGMLVGNTVYPRIAAPSAVGVGVAKQTLLRAGVILYGLRLTWQDIGGVGAAGVAIDAVMLLSTFGLAWLVGTRVFKLDRTSAWLIGAGGSICGAAAVMATAPVLRAKADQVAVAVATVVVFGTVSMFLYPFLYELNQQWGLIPGGTHGFGVYVGSTVHEVAQVIAAARAVGTEAADTAVIAKMVRVMMLAPFLLALSAWLAWECARGKAEGKGEGSGLCIPWFAVGFIAMVVFNSLVAIPDWLMSAAIDFDTLLLAIAMAALGLTTHVGAIRRAGLRPLLLAGLLFVWLVGGGALVNALIG</sequence>
<dbReference type="OrthoDB" id="9805703at2"/>
<name>A0A4Q7N7G4_9BURK</name>
<keyword evidence="6 7" id="KW-0472">Membrane</keyword>
<feature type="transmembrane region" description="Helical" evidence="7">
    <location>
        <begin position="107"/>
        <end position="132"/>
    </location>
</feature>
<reference evidence="8 9" key="1">
    <citation type="submission" date="2019-02" db="EMBL/GenBank/DDBJ databases">
        <title>Genomic Encyclopedia of Type Strains, Phase IV (KMG-IV): sequencing the most valuable type-strain genomes for metagenomic binning, comparative biology and taxonomic classification.</title>
        <authorList>
            <person name="Goeker M."/>
        </authorList>
    </citation>
    <scope>NUCLEOTIDE SEQUENCE [LARGE SCALE GENOMIC DNA]</scope>
    <source>
        <strain evidence="8 9">K24</strain>
    </source>
</reference>
<dbReference type="PANTHER" id="PTHR30106:SF2">
    <property type="entry name" value="UPF0324 INNER MEMBRANE PROTEIN YEIH"/>
    <property type="match status" value="1"/>
</dbReference>
<feature type="transmembrane region" description="Helical" evidence="7">
    <location>
        <begin position="340"/>
        <end position="362"/>
    </location>
</feature>
<dbReference type="Proteomes" id="UP000292445">
    <property type="component" value="Unassembled WGS sequence"/>
</dbReference>
<feature type="transmembrane region" description="Helical" evidence="7">
    <location>
        <begin position="144"/>
        <end position="166"/>
    </location>
</feature>
<comment type="caution">
    <text evidence="8">The sequence shown here is derived from an EMBL/GenBank/DDBJ whole genome shotgun (WGS) entry which is preliminary data.</text>
</comment>
<dbReference type="Pfam" id="PF03601">
    <property type="entry name" value="Cons_hypoth698"/>
    <property type="match status" value="1"/>
</dbReference>
<feature type="transmembrane region" description="Helical" evidence="7">
    <location>
        <begin position="26"/>
        <end position="46"/>
    </location>
</feature>
<keyword evidence="3" id="KW-1003">Cell membrane</keyword>
<dbReference type="InterPro" id="IPR004630">
    <property type="entry name" value="UPF0324_YeiH-like"/>
</dbReference>
<protein>
    <submittedName>
        <fullName evidence="8">Putative integral membrane protein (TIGR00698 family)</fullName>
    </submittedName>
</protein>
<evidence type="ECO:0000256" key="7">
    <source>
        <dbReference type="SAM" id="Phobius"/>
    </source>
</evidence>
<dbReference type="GO" id="GO:0005886">
    <property type="term" value="C:plasma membrane"/>
    <property type="evidence" value="ECO:0007669"/>
    <property type="project" value="UniProtKB-SubCell"/>
</dbReference>
<gene>
    <name evidence="8" type="ORF">EV675_4621</name>
</gene>
<dbReference type="PANTHER" id="PTHR30106">
    <property type="entry name" value="INNER MEMBRANE PROTEIN YEIH-RELATED"/>
    <property type="match status" value="1"/>
</dbReference>
<dbReference type="AlphaFoldDB" id="A0A4Q7N7G4"/>
<keyword evidence="9" id="KW-1185">Reference proteome</keyword>
<evidence type="ECO:0000256" key="3">
    <source>
        <dbReference type="ARBA" id="ARBA00022475"/>
    </source>
</evidence>
<feature type="transmembrane region" description="Helical" evidence="7">
    <location>
        <begin position="314"/>
        <end position="333"/>
    </location>
</feature>
<comment type="subcellular location">
    <subcellularLocation>
        <location evidence="1">Cell membrane</location>
        <topology evidence="1">Multi-pass membrane protein</topology>
    </subcellularLocation>
</comment>
<feature type="transmembrane region" description="Helical" evidence="7">
    <location>
        <begin position="248"/>
        <end position="267"/>
    </location>
</feature>
<evidence type="ECO:0000313" key="8">
    <source>
        <dbReference type="EMBL" id="RZS77982.1"/>
    </source>
</evidence>
<dbReference type="InterPro" id="IPR018383">
    <property type="entry name" value="UPF0324_pro"/>
</dbReference>
<feature type="transmembrane region" description="Helical" evidence="7">
    <location>
        <begin position="173"/>
        <end position="194"/>
    </location>
</feature>